<dbReference type="Proteomes" id="UP001155145">
    <property type="component" value="Unassembled WGS sequence"/>
</dbReference>
<organism evidence="1 4">
    <name type="scientific">Arthrobacter zhangbolii</name>
    <dbReference type="NCBI Taxonomy" id="2886936"/>
    <lineage>
        <taxon>Bacteria</taxon>
        <taxon>Bacillati</taxon>
        <taxon>Actinomycetota</taxon>
        <taxon>Actinomycetes</taxon>
        <taxon>Micrococcales</taxon>
        <taxon>Micrococcaceae</taxon>
        <taxon>Arthrobacter</taxon>
    </lineage>
</organism>
<protein>
    <recommendedName>
        <fullName evidence="5">Group-specific protein</fullName>
    </recommendedName>
</protein>
<name>A0A9X1S9A0_9MICC</name>
<dbReference type="EMBL" id="CP094984">
    <property type="protein sequence ID" value="UON92086.1"/>
    <property type="molecule type" value="Genomic_DNA"/>
</dbReference>
<evidence type="ECO:0000313" key="3">
    <source>
        <dbReference type="Proteomes" id="UP000829758"/>
    </source>
</evidence>
<reference evidence="1" key="1">
    <citation type="submission" date="2021-10" db="EMBL/GenBank/DDBJ databases">
        <title>Novel species in genus Arthrobacter.</title>
        <authorList>
            <person name="Liu Y."/>
        </authorList>
    </citation>
    <scope>NUCLEOTIDE SEQUENCE</scope>
    <source>
        <strain evidence="3">zg-Y462</strain>
        <strain evidence="1">Zg-Y462</strain>
    </source>
</reference>
<evidence type="ECO:0000313" key="1">
    <source>
        <dbReference type="EMBL" id="MCC3272037.1"/>
    </source>
</evidence>
<dbReference type="SUPFAM" id="SSF52309">
    <property type="entry name" value="N-(deoxy)ribosyltransferase-like"/>
    <property type="match status" value="1"/>
</dbReference>
<accession>A0A9X1S9A0</accession>
<dbReference type="RefSeq" id="WP_227903113.1">
    <property type="nucleotide sequence ID" value="NZ_CP094984.1"/>
</dbReference>
<evidence type="ECO:0008006" key="5">
    <source>
        <dbReference type="Google" id="ProtNLM"/>
    </source>
</evidence>
<dbReference type="AlphaFoldDB" id="A0A9X1S9A0"/>
<gene>
    <name evidence="1" type="ORF">LJ755_04755</name>
    <name evidence="2" type="ORF">MUK71_16155</name>
</gene>
<keyword evidence="3" id="KW-1185">Reference proteome</keyword>
<sequence>MKKFYVASAISNIVNVRYVAQALESQAYVNTYDWTRNATEGDGGTVSPGDLRSIGEHERDAVIGADIVVILLPGGKGTHVELGLAIAQRSRIILHSPTQCIGNPGATSTFYHLPEVEKCHGTLDDLLTMILTEPHAMAPGVP</sequence>
<dbReference type="Proteomes" id="UP000829758">
    <property type="component" value="Chromosome"/>
</dbReference>
<evidence type="ECO:0000313" key="4">
    <source>
        <dbReference type="Proteomes" id="UP001155145"/>
    </source>
</evidence>
<evidence type="ECO:0000313" key="2">
    <source>
        <dbReference type="EMBL" id="UON92086.1"/>
    </source>
</evidence>
<dbReference type="Gene3D" id="3.40.50.450">
    <property type="match status" value="1"/>
</dbReference>
<proteinExistence type="predicted"/>
<dbReference type="EMBL" id="JAJFZT010000002">
    <property type="protein sequence ID" value="MCC3272037.1"/>
    <property type="molecule type" value="Genomic_DNA"/>
</dbReference>